<accession>A0A182U4P1</accession>
<feature type="region of interest" description="Disordered" evidence="1">
    <location>
        <begin position="202"/>
        <end position="250"/>
    </location>
</feature>
<feature type="compositionally biased region" description="Low complexity" evidence="1">
    <location>
        <begin position="135"/>
        <end position="162"/>
    </location>
</feature>
<evidence type="ECO:0000256" key="1">
    <source>
        <dbReference type="SAM" id="MobiDB-lite"/>
    </source>
</evidence>
<feature type="compositionally biased region" description="Low complexity" evidence="1">
    <location>
        <begin position="113"/>
        <end position="125"/>
    </location>
</feature>
<keyword evidence="3" id="KW-1185">Reference proteome</keyword>
<feature type="compositionally biased region" description="Polar residues" evidence="1">
    <location>
        <begin position="67"/>
        <end position="77"/>
    </location>
</feature>
<feature type="compositionally biased region" description="Basic and acidic residues" evidence="1">
    <location>
        <begin position="19"/>
        <end position="29"/>
    </location>
</feature>
<evidence type="ECO:0000313" key="2">
    <source>
        <dbReference type="EnsemblMetazoa" id="AMEC013845-PA"/>
    </source>
</evidence>
<proteinExistence type="predicted"/>
<reference evidence="3" key="1">
    <citation type="submission" date="2014-01" db="EMBL/GenBank/DDBJ databases">
        <title>The Genome Sequence of Anopheles melas CM1001059_A (V2).</title>
        <authorList>
            <consortium name="The Broad Institute Genomics Platform"/>
            <person name="Neafsey D.E."/>
            <person name="Besansky N."/>
            <person name="Howell P."/>
            <person name="Walton C."/>
            <person name="Young S.K."/>
            <person name="Zeng Q."/>
            <person name="Gargeya S."/>
            <person name="Fitzgerald M."/>
            <person name="Haas B."/>
            <person name="Abouelleil A."/>
            <person name="Allen A.W."/>
            <person name="Alvarado L."/>
            <person name="Arachchi H.M."/>
            <person name="Berlin A.M."/>
            <person name="Chapman S.B."/>
            <person name="Gainer-Dewar J."/>
            <person name="Goldberg J."/>
            <person name="Griggs A."/>
            <person name="Gujja S."/>
            <person name="Hansen M."/>
            <person name="Howarth C."/>
            <person name="Imamovic A."/>
            <person name="Ireland A."/>
            <person name="Larimer J."/>
            <person name="McCowan C."/>
            <person name="Murphy C."/>
            <person name="Pearson M."/>
            <person name="Poon T.W."/>
            <person name="Priest M."/>
            <person name="Roberts A."/>
            <person name="Saif S."/>
            <person name="Shea T."/>
            <person name="Sisk P."/>
            <person name="Sykes S."/>
            <person name="Wortman J."/>
            <person name="Nusbaum C."/>
            <person name="Birren B."/>
        </authorList>
    </citation>
    <scope>NUCLEOTIDE SEQUENCE [LARGE SCALE GENOMIC DNA]</scope>
    <source>
        <strain evidence="3">CM1001059</strain>
    </source>
</reference>
<dbReference type="EnsemblMetazoa" id="AMEC013845-RA">
    <property type="protein sequence ID" value="AMEC013845-PA"/>
    <property type="gene ID" value="AMEC013845"/>
</dbReference>
<sequence>MLTRAVNVFRKKKSRKSAHHDGEDDRHGTDTNASETETEPDDCSCHSEPVLPAGLSPAFASNGRLLQDSSPASSTEYFQDGPEQCQEMGGRRKKHSRKEEQTASDEVREECRSSSSIASSLLSTIRRARSRSRSRSIASSSPAATGRSTSKLLPTSKSTLSSRSHRGADHVGGCGDRGYGGTGSSASSALLHGDEERIALVSSDSFTRDTKRRVRDPSEDHLRSSPTQSTELAGAASGNGNGGSSYAVTE</sequence>
<name>A0A182U4P1_9DIPT</name>
<feature type="compositionally biased region" description="Gly residues" evidence="1">
    <location>
        <begin position="170"/>
        <end position="183"/>
    </location>
</feature>
<organism evidence="2 3">
    <name type="scientific">Anopheles melas</name>
    <dbReference type="NCBI Taxonomy" id="34690"/>
    <lineage>
        <taxon>Eukaryota</taxon>
        <taxon>Metazoa</taxon>
        <taxon>Ecdysozoa</taxon>
        <taxon>Arthropoda</taxon>
        <taxon>Hexapoda</taxon>
        <taxon>Insecta</taxon>
        <taxon>Pterygota</taxon>
        <taxon>Neoptera</taxon>
        <taxon>Endopterygota</taxon>
        <taxon>Diptera</taxon>
        <taxon>Nematocera</taxon>
        <taxon>Culicoidea</taxon>
        <taxon>Culicidae</taxon>
        <taxon>Anophelinae</taxon>
        <taxon>Anopheles</taxon>
    </lineage>
</organism>
<dbReference type="VEuPathDB" id="VectorBase:AMEC013845"/>
<evidence type="ECO:0000313" key="3">
    <source>
        <dbReference type="Proteomes" id="UP000075902"/>
    </source>
</evidence>
<protein>
    <submittedName>
        <fullName evidence="2">Uncharacterized protein</fullName>
    </submittedName>
</protein>
<feature type="compositionally biased region" description="Basic residues" evidence="1">
    <location>
        <begin position="9"/>
        <end position="18"/>
    </location>
</feature>
<feature type="compositionally biased region" description="Basic and acidic residues" evidence="1">
    <location>
        <begin position="97"/>
        <end position="112"/>
    </location>
</feature>
<reference evidence="2" key="2">
    <citation type="submission" date="2020-05" db="UniProtKB">
        <authorList>
            <consortium name="EnsemblMetazoa"/>
        </authorList>
    </citation>
    <scope>IDENTIFICATION</scope>
    <source>
        <strain evidence="2">CM1001059</strain>
    </source>
</reference>
<feature type="region of interest" description="Disordered" evidence="1">
    <location>
        <begin position="1"/>
        <end position="190"/>
    </location>
</feature>
<dbReference type="Proteomes" id="UP000075902">
    <property type="component" value="Unassembled WGS sequence"/>
</dbReference>
<dbReference type="AlphaFoldDB" id="A0A182U4P1"/>